<dbReference type="GO" id="GO:0015038">
    <property type="term" value="F:glutathione disulfide oxidoreductase activity"/>
    <property type="evidence" value="ECO:0007669"/>
    <property type="project" value="TreeGrafter"/>
</dbReference>
<dbReference type="InterPro" id="IPR036249">
    <property type="entry name" value="Thioredoxin-like_sf"/>
</dbReference>
<keyword evidence="3" id="KW-1185">Reference proteome</keyword>
<reference evidence="3" key="2">
    <citation type="submission" date="2015-01" db="EMBL/GenBank/DDBJ databases">
        <title>Evolutionary Origins and Diversification of the Mycorrhizal Mutualists.</title>
        <authorList>
            <consortium name="DOE Joint Genome Institute"/>
            <consortium name="Mycorrhizal Genomics Consortium"/>
            <person name="Kohler A."/>
            <person name="Kuo A."/>
            <person name="Nagy L.G."/>
            <person name="Floudas D."/>
            <person name="Copeland A."/>
            <person name="Barry K.W."/>
            <person name="Cichocki N."/>
            <person name="Veneault-Fourrey C."/>
            <person name="LaButti K."/>
            <person name="Lindquist E.A."/>
            <person name="Lipzen A."/>
            <person name="Lundell T."/>
            <person name="Morin E."/>
            <person name="Murat C."/>
            <person name="Riley R."/>
            <person name="Ohm R."/>
            <person name="Sun H."/>
            <person name="Tunlid A."/>
            <person name="Henrissat B."/>
            <person name="Grigoriev I.V."/>
            <person name="Hibbett D.S."/>
            <person name="Martin F."/>
        </authorList>
    </citation>
    <scope>NUCLEOTIDE SEQUENCE [LARGE SCALE GENOMIC DNA]</scope>
    <source>
        <strain evidence="3">LaAM-08-1</strain>
    </source>
</reference>
<dbReference type="Proteomes" id="UP000054477">
    <property type="component" value="Unassembled WGS sequence"/>
</dbReference>
<dbReference type="GO" id="GO:0034599">
    <property type="term" value="P:cellular response to oxidative stress"/>
    <property type="evidence" value="ECO:0007669"/>
    <property type="project" value="TreeGrafter"/>
</dbReference>
<proteinExistence type="predicted"/>
<keyword evidence="1" id="KW-1133">Transmembrane helix</keyword>
<dbReference type="GO" id="GO:0000324">
    <property type="term" value="C:fungal-type vacuole"/>
    <property type="evidence" value="ECO:0007669"/>
    <property type="project" value="TreeGrafter"/>
</dbReference>
<dbReference type="SUPFAM" id="SSF52833">
    <property type="entry name" value="Thioredoxin-like"/>
    <property type="match status" value="1"/>
</dbReference>
<keyword evidence="1" id="KW-0812">Transmembrane</keyword>
<evidence type="ECO:0000313" key="3">
    <source>
        <dbReference type="Proteomes" id="UP000054477"/>
    </source>
</evidence>
<dbReference type="AlphaFoldDB" id="A0A0C9YP60"/>
<dbReference type="PANTHER" id="PTHR45694:SF5">
    <property type="entry name" value="GLUTAREDOXIN 2"/>
    <property type="match status" value="1"/>
</dbReference>
<sequence>MSLPRISSRTPLQDDDFSMSFSLAFLHPRKYKYRTTFLALLFFIFLSTYFFFTLGSTLAPSISQQYNDFPADQLALALESLRNSRLADADAGSYGITVKGKSRHRTQVRLDSAQELAAISSFLASLPQNVLPHTVDPSTPLDPQLVLDFDTRGPRASDEVRAMVEDVWSRNPVFVYSKLYSPASRELKSILANLYLKPSPTIIDIDVRDDADVLKPILARLTSSTELPILLVNGKPVGSMEDIRELVKSGELQKMIGAAGAVMYGAKTKKQRK</sequence>
<dbReference type="GO" id="GO:0005796">
    <property type="term" value="C:Golgi lumen"/>
    <property type="evidence" value="ECO:0007669"/>
    <property type="project" value="TreeGrafter"/>
</dbReference>
<dbReference type="PROSITE" id="PS51354">
    <property type="entry name" value="GLUTAREDOXIN_2"/>
    <property type="match status" value="1"/>
</dbReference>
<dbReference type="Gene3D" id="3.40.30.10">
    <property type="entry name" value="Glutaredoxin"/>
    <property type="match status" value="1"/>
</dbReference>
<organism evidence="2 3">
    <name type="scientific">Laccaria amethystina LaAM-08-1</name>
    <dbReference type="NCBI Taxonomy" id="1095629"/>
    <lineage>
        <taxon>Eukaryota</taxon>
        <taxon>Fungi</taxon>
        <taxon>Dikarya</taxon>
        <taxon>Basidiomycota</taxon>
        <taxon>Agaricomycotina</taxon>
        <taxon>Agaricomycetes</taxon>
        <taxon>Agaricomycetidae</taxon>
        <taxon>Agaricales</taxon>
        <taxon>Agaricineae</taxon>
        <taxon>Hydnangiaceae</taxon>
        <taxon>Laccaria</taxon>
    </lineage>
</organism>
<dbReference type="GO" id="GO:0005801">
    <property type="term" value="C:cis-Golgi network"/>
    <property type="evidence" value="ECO:0007669"/>
    <property type="project" value="TreeGrafter"/>
</dbReference>
<evidence type="ECO:0000256" key="1">
    <source>
        <dbReference type="SAM" id="Phobius"/>
    </source>
</evidence>
<dbReference type="HOGENOM" id="CLU_064337_0_0_1"/>
<dbReference type="PANTHER" id="PTHR45694">
    <property type="entry name" value="GLUTAREDOXIN 2"/>
    <property type="match status" value="1"/>
</dbReference>
<dbReference type="OrthoDB" id="423313at2759"/>
<gene>
    <name evidence="2" type="ORF">K443DRAFT_127211</name>
</gene>
<dbReference type="EMBL" id="KN838537">
    <property type="protein sequence ID" value="KIK09808.1"/>
    <property type="molecule type" value="Genomic_DNA"/>
</dbReference>
<feature type="transmembrane region" description="Helical" evidence="1">
    <location>
        <begin position="37"/>
        <end position="59"/>
    </location>
</feature>
<keyword evidence="1" id="KW-0472">Membrane</keyword>
<name>A0A0C9YP60_9AGAR</name>
<dbReference type="STRING" id="1095629.A0A0C9YP60"/>
<protein>
    <submittedName>
        <fullName evidence="2">Unplaced genomic scaffold K443scaffold_2, whole genome shotgun sequence</fullName>
    </submittedName>
</protein>
<reference evidence="2 3" key="1">
    <citation type="submission" date="2014-04" db="EMBL/GenBank/DDBJ databases">
        <authorList>
            <consortium name="DOE Joint Genome Institute"/>
            <person name="Kuo A."/>
            <person name="Kohler A."/>
            <person name="Nagy L.G."/>
            <person name="Floudas D."/>
            <person name="Copeland A."/>
            <person name="Barry K.W."/>
            <person name="Cichocki N."/>
            <person name="Veneault-Fourrey C."/>
            <person name="LaButti K."/>
            <person name="Lindquist E.A."/>
            <person name="Lipzen A."/>
            <person name="Lundell T."/>
            <person name="Morin E."/>
            <person name="Murat C."/>
            <person name="Sun H."/>
            <person name="Tunlid A."/>
            <person name="Henrissat B."/>
            <person name="Grigoriev I.V."/>
            <person name="Hibbett D.S."/>
            <person name="Martin F."/>
            <person name="Nordberg H.P."/>
            <person name="Cantor M.N."/>
            <person name="Hua S.X."/>
        </authorList>
    </citation>
    <scope>NUCLEOTIDE SEQUENCE [LARGE SCALE GENOMIC DNA]</scope>
    <source>
        <strain evidence="2 3">LaAM-08-1</strain>
    </source>
</reference>
<accession>A0A0C9YP60</accession>
<evidence type="ECO:0000313" key="2">
    <source>
        <dbReference type="EMBL" id="KIK09808.1"/>
    </source>
</evidence>